<dbReference type="GO" id="GO:0006955">
    <property type="term" value="P:immune response"/>
    <property type="evidence" value="ECO:0007669"/>
    <property type="project" value="TreeGrafter"/>
</dbReference>
<accession>A0A8C9WNA6</accession>
<dbReference type="Ensembl" id="ENSSFOT00015070779.1">
    <property type="protein sequence ID" value="ENSSFOP00015076271.1"/>
    <property type="gene ID" value="ENSSFOG00015026210.1"/>
</dbReference>
<reference evidence="1" key="2">
    <citation type="submission" date="2025-08" db="UniProtKB">
        <authorList>
            <consortium name="Ensembl"/>
        </authorList>
    </citation>
    <scope>IDENTIFICATION</scope>
</reference>
<dbReference type="InterPro" id="IPR027417">
    <property type="entry name" value="P-loop_NTPase"/>
</dbReference>
<dbReference type="GeneTree" id="ENSGT00940000163581"/>
<dbReference type="Proteomes" id="UP000694397">
    <property type="component" value="Chromosome 9"/>
</dbReference>
<sequence length="81" mass="8571">IVRGCGGARYKPSVSSVKQARILLVGPVGAGKSSFFNSINSVFHGHITSQAVTGTTLESSVILKVQGFCEKSKNDCKLFPE</sequence>
<dbReference type="PANTHER" id="PTHR14241:SF32">
    <property type="entry name" value="VWFA DOMAIN-CONTAINING PROTEIN-RELATED"/>
    <property type="match status" value="1"/>
</dbReference>
<proteinExistence type="predicted"/>
<dbReference type="OrthoDB" id="25620at2759"/>
<organism evidence="1 2">
    <name type="scientific">Scleropages formosus</name>
    <name type="common">Asian bonytongue</name>
    <name type="synonym">Osteoglossum formosum</name>
    <dbReference type="NCBI Taxonomy" id="113540"/>
    <lineage>
        <taxon>Eukaryota</taxon>
        <taxon>Metazoa</taxon>
        <taxon>Chordata</taxon>
        <taxon>Craniata</taxon>
        <taxon>Vertebrata</taxon>
        <taxon>Euteleostomi</taxon>
        <taxon>Actinopterygii</taxon>
        <taxon>Neopterygii</taxon>
        <taxon>Teleostei</taxon>
        <taxon>Osteoglossocephala</taxon>
        <taxon>Osteoglossomorpha</taxon>
        <taxon>Osteoglossiformes</taxon>
        <taxon>Osteoglossidae</taxon>
        <taxon>Scleropages</taxon>
    </lineage>
</organism>
<evidence type="ECO:0008006" key="3">
    <source>
        <dbReference type="Google" id="ProtNLM"/>
    </source>
</evidence>
<dbReference type="SUPFAM" id="SSF52540">
    <property type="entry name" value="P-loop containing nucleoside triphosphate hydrolases"/>
    <property type="match status" value="1"/>
</dbReference>
<reference evidence="1 2" key="1">
    <citation type="submission" date="2019-04" db="EMBL/GenBank/DDBJ databases">
        <authorList>
            <consortium name="Wellcome Sanger Institute Data Sharing"/>
        </authorList>
    </citation>
    <scope>NUCLEOTIDE SEQUENCE [LARGE SCALE GENOMIC DNA]</scope>
</reference>
<dbReference type="PANTHER" id="PTHR14241">
    <property type="entry name" value="INTERFERON-INDUCED PROTEIN 44"/>
    <property type="match status" value="1"/>
</dbReference>
<dbReference type="AlphaFoldDB" id="A0A8C9WNA6"/>
<dbReference type="Gene3D" id="3.40.50.300">
    <property type="entry name" value="P-loop containing nucleotide triphosphate hydrolases"/>
    <property type="match status" value="1"/>
</dbReference>
<evidence type="ECO:0000313" key="1">
    <source>
        <dbReference type="Ensembl" id="ENSSFOP00015076271.1"/>
    </source>
</evidence>
<name>A0A8C9WNA6_SCLFO</name>
<keyword evidence="2" id="KW-1185">Reference proteome</keyword>
<protein>
    <recommendedName>
        <fullName evidence="3">G domain-containing protein</fullName>
    </recommendedName>
</protein>
<evidence type="ECO:0000313" key="2">
    <source>
        <dbReference type="Proteomes" id="UP000694397"/>
    </source>
</evidence>
<reference evidence="1" key="3">
    <citation type="submission" date="2025-09" db="UniProtKB">
        <authorList>
            <consortium name="Ensembl"/>
        </authorList>
    </citation>
    <scope>IDENTIFICATION</scope>
</reference>